<dbReference type="PANTHER" id="PTHR37218:SF2">
    <property type="entry name" value="COILED-COIL PROTEIN"/>
    <property type="match status" value="1"/>
</dbReference>
<sequence length="117" mass="13664">MALEVELVKFSYTKRVTQDITLAHRNLNHDKSFRYLETKKKKHKKSHEEEMDFPGHEKIEFGDIVQAPPKLSVPPRAFKNASQERLRLQAIEEYRSRKGWTSRPGNHLPPPVTTLDS</sequence>
<feature type="compositionally biased region" description="Pro residues" evidence="1">
    <location>
        <begin position="107"/>
        <end position="117"/>
    </location>
</feature>
<dbReference type="PANTHER" id="PTHR37218">
    <property type="entry name" value="COILED-COIL PROTEIN"/>
    <property type="match status" value="1"/>
</dbReference>
<feature type="region of interest" description="Disordered" evidence="1">
    <location>
        <begin position="96"/>
        <end position="117"/>
    </location>
</feature>
<accession>A0AAQ3RUH6</accession>
<evidence type="ECO:0000256" key="1">
    <source>
        <dbReference type="SAM" id="MobiDB-lite"/>
    </source>
</evidence>
<protein>
    <submittedName>
        <fullName evidence="2">Uncharacterized protein</fullName>
    </submittedName>
</protein>
<reference evidence="2 3" key="1">
    <citation type="journal article" date="2023" name="Life. Sci Alliance">
        <title>Evolutionary insights into 3D genome organization and epigenetic landscape of Vigna mungo.</title>
        <authorList>
            <person name="Junaid A."/>
            <person name="Singh B."/>
            <person name="Bhatia S."/>
        </authorList>
    </citation>
    <scope>NUCLEOTIDE SEQUENCE [LARGE SCALE GENOMIC DNA]</scope>
    <source>
        <strain evidence="2">Urdbean</strain>
    </source>
</reference>
<evidence type="ECO:0000313" key="2">
    <source>
        <dbReference type="EMBL" id="WVZ04831.1"/>
    </source>
</evidence>
<proteinExistence type="predicted"/>
<gene>
    <name evidence="2" type="ORF">V8G54_018177</name>
</gene>
<dbReference type="Proteomes" id="UP001374535">
    <property type="component" value="Chromosome 6"/>
</dbReference>
<organism evidence="2 3">
    <name type="scientific">Vigna mungo</name>
    <name type="common">Black gram</name>
    <name type="synonym">Phaseolus mungo</name>
    <dbReference type="NCBI Taxonomy" id="3915"/>
    <lineage>
        <taxon>Eukaryota</taxon>
        <taxon>Viridiplantae</taxon>
        <taxon>Streptophyta</taxon>
        <taxon>Embryophyta</taxon>
        <taxon>Tracheophyta</taxon>
        <taxon>Spermatophyta</taxon>
        <taxon>Magnoliopsida</taxon>
        <taxon>eudicotyledons</taxon>
        <taxon>Gunneridae</taxon>
        <taxon>Pentapetalae</taxon>
        <taxon>rosids</taxon>
        <taxon>fabids</taxon>
        <taxon>Fabales</taxon>
        <taxon>Fabaceae</taxon>
        <taxon>Papilionoideae</taxon>
        <taxon>50 kb inversion clade</taxon>
        <taxon>NPAAA clade</taxon>
        <taxon>indigoferoid/millettioid clade</taxon>
        <taxon>Phaseoleae</taxon>
        <taxon>Vigna</taxon>
    </lineage>
</organism>
<dbReference type="EMBL" id="CP144695">
    <property type="protein sequence ID" value="WVZ04831.1"/>
    <property type="molecule type" value="Genomic_DNA"/>
</dbReference>
<keyword evidence="3" id="KW-1185">Reference proteome</keyword>
<evidence type="ECO:0000313" key="3">
    <source>
        <dbReference type="Proteomes" id="UP001374535"/>
    </source>
</evidence>
<name>A0AAQ3RUH6_VIGMU</name>
<dbReference type="AlphaFoldDB" id="A0AAQ3RUH6"/>